<dbReference type="PANTHER" id="PTHR33643:SF1">
    <property type="entry name" value="UREASE ACCESSORY PROTEIN D"/>
    <property type="match status" value="1"/>
</dbReference>
<organism evidence="3">
    <name type="scientific">Salix viminalis</name>
    <name type="common">Common osier</name>
    <name type="synonym">Basket willow</name>
    <dbReference type="NCBI Taxonomy" id="40686"/>
    <lineage>
        <taxon>Eukaryota</taxon>
        <taxon>Viridiplantae</taxon>
        <taxon>Streptophyta</taxon>
        <taxon>Embryophyta</taxon>
        <taxon>Tracheophyta</taxon>
        <taxon>Spermatophyta</taxon>
        <taxon>Magnoliopsida</taxon>
        <taxon>eudicotyledons</taxon>
        <taxon>Gunneridae</taxon>
        <taxon>Pentapetalae</taxon>
        <taxon>rosids</taxon>
        <taxon>fabids</taxon>
        <taxon>Malpighiales</taxon>
        <taxon>Salicaceae</taxon>
        <taxon>Saliceae</taxon>
        <taxon>Salix</taxon>
    </lineage>
</organism>
<dbReference type="InterPro" id="IPR002669">
    <property type="entry name" value="UreD"/>
</dbReference>
<evidence type="ECO:0000313" key="3">
    <source>
        <dbReference type="EMBL" id="VFU23186.1"/>
    </source>
</evidence>
<gene>
    <name evidence="3" type="ORF">SVIM_LOCUS32229</name>
</gene>
<evidence type="ECO:0000256" key="2">
    <source>
        <dbReference type="ARBA" id="ARBA00023186"/>
    </source>
</evidence>
<keyword evidence="2" id="KW-0143">Chaperone</keyword>
<dbReference type="GO" id="GO:0016151">
    <property type="term" value="F:nickel cation binding"/>
    <property type="evidence" value="ECO:0007669"/>
    <property type="project" value="InterPro"/>
</dbReference>
<protein>
    <recommendedName>
        <fullName evidence="4">Urease accessory protein D</fullName>
    </recommendedName>
</protein>
<reference evidence="3" key="1">
    <citation type="submission" date="2019-03" db="EMBL/GenBank/DDBJ databases">
        <authorList>
            <person name="Mank J."/>
            <person name="Almeida P."/>
        </authorList>
    </citation>
    <scope>NUCLEOTIDE SEQUENCE</scope>
    <source>
        <strain evidence="3">78183</strain>
    </source>
</reference>
<proteinExistence type="inferred from homology"/>
<dbReference type="HAMAP" id="MF_01384">
    <property type="entry name" value="UreD"/>
    <property type="match status" value="1"/>
</dbReference>
<sequence length="333" mass="37229">MMHDGVRERIFLSSNYICSPSFFPLKNKKPALPLIEKREMERTGKVVVEKVGGKSTVTRCFSKYPLKFIVPSKVGPCKIDSVWIYSLTYGGGIVSGDSISCEFEIGDGCTTVFTTQASTKVYKSVGSKCSAQFLEVTVGSNALLAILPDPVTCFSTARYSQKQVFRVLLDSNLVIVDWFTSGRHESGEKWDFDLYKSTNNIFLDDNQPLFLDTVLLEQQSISPINERMRDYQVIAMIILLGPKLKHIQSEVQENVKRMMSEQLHMPFSGINGRVQSNSRHFTKPPFVASCSVFGPKGIGVIVRVAAMTTESVYKFLQHQLAGMEPLIGVLPYH</sequence>
<evidence type="ECO:0000256" key="1">
    <source>
        <dbReference type="ARBA" id="ARBA00007177"/>
    </source>
</evidence>
<evidence type="ECO:0008006" key="4">
    <source>
        <dbReference type="Google" id="ProtNLM"/>
    </source>
</evidence>
<accession>A0A6N2K5G1</accession>
<dbReference type="PANTHER" id="PTHR33643">
    <property type="entry name" value="UREASE ACCESSORY PROTEIN D"/>
    <property type="match status" value="1"/>
</dbReference>
<name>A0A6N2K5G1_SALVM</name>
<dbReference type="AlphaFoldDB" id="A0A6N2K5G1"/>
<comment type="similarity">
    <text evidence="1">Belongs to the UreD family.</text>
</comment>
<dbReference type="Pfam" id="PF01774">
    <property type="entry name" value="UreD"/>
    <property type="match status" value="1"/>
</dbReference>
<dbReference type="EMBL" id="CAADRP010000113">
    <property type="protein sequence ID" value="VFU23186.1"/>
    <property type="molecule type" value="Genomic_DNA"/>
</dbReference>